<keyword evidence="11" id="KW-0998">Cell outer membrane</keyword>
<name>A0A8J7M0U6_9BACT</name>
<keyword evidence="9" id="KW-0564">Palmitate</keyword>
<evidence type="ECO:0000256" key="12">
    <source>
        <dbReference type="ARBA" id="ARBA00023288"/>
    </source>
</evidence>
<evidence type="ECO:0000256" key="9">
    <source>
        <dbReference type="ARBA" id="ARBA00023139"/>
    </source>
</evidence>
<keyword evidence="6" id="KW-0732">Signal</keyword>
<keyword evidence="5" id="KW-0813">Transport</keyword>
<dbReference type="GO" id="GO:0015031">
    <property type="term" value="P:protein transport"/>
    <property type="evidence" value="ECO:0007669"/>
    <property type="project" value="UniProtKB-KW"/>
</dbReference>
<dbReference type="InterPro" id="IPR029046">
    <property type="entry name" value="LolA/LolB/LppX"/>
</dbReference>
<evidence type="ECO:0000256" key="11">
    <source>
        <dbReference type="ARBA" id="ARBA00023237"/>
    </source>
</evidence>
<dbReference type="EMBL" id="JAEMHM010000015">
    <property type="protein sequence ID" value="MBJ6726537.1"/>
    <property type="molecule type" value="Genomic_DNA"/>
</dbReference>
<dbReference type="InterPro" id="IPR004565">
    <property type="entry name" value="OM_lipoprot_LolB"/>
</dbReference>
<evidence type="ECO:0000256" key="6">
    <source>
        <dbReference type="ARBA" id="ARBA00022729"/>
    </source>
</evidence>
<sequence>MALRQGKRFLWGIAALLLFLGGCVTAPPPVKVIPGASVDTLSSSVAVSAKGRGHSGSAHGFLLFQRPNRLHVVFLAPFGSTVFELFMDDDRLTCLVPDKKTAYAGRVTELPPGDYLATLRLMRWVLARPPVPGPSLGAREMESEEFGRERIFFMDNGLVQRKVAPEGEEVIYRDYRMVDGVPFPEKMEIHDGKGGEVKITFEDPEVNHPIEPDTLIAKLDGYQVLPLVLLQGAP</sequence>
<protein>
    <recommendedName>
        <fullName evidence="4">Outer-membrane lipoprotein LolB</fullName>
    </recommendedName>
</protein>
<comment type="caution">
    <text evidence="13">The sequence shown here is derived from an EMBL/GenBank/DDBJ whole genome shotgun (WGS) entry which is preliminary data.</text>
</comment>
<dbReference type="GO" id="GO:0009279">
    <property type="term" value="C:cell outer membrane"/>
    <property type="evidence" value="ECO:0007669"/>
    <property type="project" value="UniProtKB-SubCell"/>
</dbReference>
<keyword evidence="14" id="KW-1185">Reference proteome</keyword>
<accession>A0A8J7M0U6</accession>
<evidence type="ECO:0000256" key="10">
    <source>
        <dbReference type="ARBA" id="ARBA00023186"/>
    </source>
</evidence>
<keyword evidence="8" id="KW-0472">Membrane</keyword>
<keyword evidence="7" id="KW-0653">Protein transport</keyword>
<evidence type="ECO:0000256" key="4">
    <source>
        <dbReference type="ARBA" id="ARBA00016202"/>
    </source>
</evidence>
<comment type="subunit">
    <text evidence="3">Monomer.</text>
</comment>
<reference evidence="13" key="1">
    <citation type="submission" date="2020-12" db="EMBL/GenBank/DDBJ databases">
        <title>Geomonas sp. Red875, isolated from river sediment.</title>
        <authorList>
            <person name="Xu Z."/>
            <person name="Zhang Z."/>
            <person name="Masuda Y."/>
            <person name="Itoh H."/>
            <person name="Senoo K."/>
        </authorList>
    </citation>
    <scope>NUCLEOTIDE SEQUENCE</scope>
    <source>
        <strain evidence="13">Red875</strain>
    </source>
</reference>
<evidence type="ECO:0000256" key="1">
    <source>
        <dbReference type="ARBA" id="ARBA00004442"/>
    </source>
</evidence>
<organism evidence="13 14">
    <name type="scientific">Geomesophilobacter sediminis</name>
    <dbReference type="NCBI Taxonomy" id="2798584"/>
    <lineage>
        <taxon>Bacteria</taxon>
        <taxon>Pseudomonadati</taxon>
        <taxon>Thermodesulfobacteriota</taxon>
        <taxon>Desulfuromonadia</taxon>
        <taxon>Geobacterales</taxon>
        <taxon>Geobacteraceae</taxon>
        <taxon>Geomesophilobacter</taxon>
    </lineage>
</organism>
<dbReference type="AlphaFoldDB" id="A0A8J7M0U6"/>
<evidence type="ECO:0000313" key="14">
    <source>
        <dbReference type="Proteomes" id="UP000636888"/>
    </source>
</evidence>
<evidence type="ECO:0000256" key="8">
    <source>
        <dbReference type="ARBA" id="ARBA00023136"/>
    </source>
</evidence>
<dbReference type="Pfam" id="PF03550">
    <property type="entry name" value="LolB"/>
    <property type="match status" value="1"/>
</dbReference>
<keyword evidence="12 13" id="KW-0449">Lipoprotein</keyword>
<evidence type="ECO:0000256" key="2">
    <source>
        <dbReference type="ARBA" id="ARBA00009696"/>
    </source>
</evidence>
<dbReference type="SUPFAM" id="SSF89392">
    <property type="entry name" value="Prokaryotic lipoproteins and lipoprotein localization factors"/>
    <property type="match status" value="1"/>
</dbReference>
<dbReference type="Gene3D" id="2.50.20.10">
    <property type="entry name" value="Lipoprotein localisation LolA/LolB/LppX"/>
    <property type="match status" value="1"/>
</dbReference>
<evidence type="ECO:0000313" key="13">
    <source>
        <dbReference type="EMBL" id="MBJ6726537.1"/>
    </source>
</evidence>
<comment type="subcellular location">
    <subcellularLocation>
        <location evidence="1">Cell outer membrane</location>
    </subcellularLocation>
</comment>
<dbReference type="PROSITE" id="PS51257">
    <property type="entry name" value="PROKAR_LIPOPROTEIN"/>
    <property type="match status" value="1"/>
</dbReference>
<evidence type="ECO:0000256" key="3">
    <source>
        <dbReference type="ARBA" id="ARBA00011245"/>
    </source>
</evidence>
<dbReference type="Proteomes" id="UP000636888">
    <property type="component" value="Unassembled WGS sequence"/>
</dbReference>
<proteinExistence type="inferred from homology"/>
<comment type="similarity">
    <text evidence="2">Belongs to the LolB family.</text>
</comment>
<evidence type="ECO:0000256" key="7">
    <source>
        <dbReference type="ARBA" id="ARBA00022927"/>
    </source>
</evidence>
<dbReference type="RefSeq" id="WP_199385450.1">
    <property type="nucleotide sequence ID" value="NZ_JAEMHM010000015.1"/>
</dbReference>
<gene>
    <name evidence="13" type="ORF">JFN93_17635</name>
</gene>
<evidence type="ECO:0000256" key="5">
    <source>
        <dbReference type="ARBA" id="ARBA00022448"/>
    </source>
</evidence>
<keyword evidence="10" id="KW-0143">Chaperone</keyword>